<proteinExistence type="predicted"/>
<organism evidence="1 2">
    <name type="scientific">Leptospira interrogans str. UI 12621</name>
    <dbReference type="NCBI Taxonomy" id="1049937"/>
    <lineage>
        <taxon>Bacteria</taxon>
        <taxon>Pseudomonadati</taxon>
        <taxon>Spirochaetota</taxon>
        <taxon>Spirochaetia</taxon>
        <taxon>Leptospirales</taxon>
        <taxon>Leptospiraceae</taxon>
        <taxon>Leptospira</taxon>
    </lineage>
</organism>
<sequence>MNLNSILGIIYEGSFFRENRIECGNSNFGIFYFRFQSVFAIQKSKVIAVVPTFFSFLEKHEFIKDSDLQNKMYDFFIEVL</sequence>
<dbReference type="EMBL" id="AHNQ02000009">
    <property type="protein sequence ID" value="EKO26859.1"/>
    <property type="molecule type" value="Genomic_DNA"/>
</dbReference>
<dbReference type="AlphaFoldDB" id="A0A0F6HES3"/>
<dbReference type="RefSeq" id="WP_001052700.1">
    <property type="nucleotide sequence ID" value="NZ_AHNQ02000009.1"/>
</dbReference>
<accession>A0A0F6HES3</accession>
<name>A0A0F6HES3_LEPIR</name>
<evidence type="ECO:0000313" key="1">
    <source>
        <dbReference type="EMBL" id="EKO26859.1"/>
    </source>
</evidence>
<gene>
    <name evidence="1" type="ORF">LEP1GSC104_1167</name>
</gene>
<evidence type="ECO:0000313" key="2">
    <source>
        <dbReference type="Proteomes" id="UP000006324"/>
    </source>
</evidence>
<comment type="caution">
    <text evidence="1">The sequence shown here is derived from an EMBL/GenBank/DDBJ whole genome shotgun (WGS) entry which is preliminary data.</text>
</comment>
<dbReference type="Proteomes" id="UP000006324">
    <property type="component" value="Unassembled WGS sequence"/>
</dbReference>
<protein>
    <submittedName>
        <fullName evidence="1">Uncharacterized protein</fullName>
    </submittedName>
</protein>
<reference evidence="1 2" key="1">
    <citation type="submission" date="2012-09" db="EMBL/GenBank/DDBJ databases">
        <authorList>
            <person name="Harkins D.M."/>
            <person name="Durkin A.S."/>
            <person name="Brinkac L.M."/>
            <person name="Selengut J.D."/>
            <person name="Sanka R."/>
            <person name="DePew J."/>
            <person name="Purushe J."/>
            <person name="Chanthongthip A."/>
            <person name="Lattana O."/>
            <person name="Phetsouvanh R."/>
            <person name="Newton P.N."/>
            <person name="Vinetz J.M."/>
            <person name="Sutton G.G."/>
            <person name="Nelson W.C."/>
            <person name="Fouts D.E."/>
        </authorList>
    </citation>
    <scope>NUCLEOTIDE SEQUENCE [LARGE SCALE GENOMIC DNA]</scope>
    <source>
        <strain evidence="1 2">UI 12621</strain>
    </source>
</reference>
<dbReference type="GeneID" id="61144061"/>